<dbReference type="SMART" id="SM00388">
    <property type="entry name" value="HisKA"/>
    <property type="match status" value="2"/>
</dbReference>
<evidence type="ECO:0000256" key="4">
    <source>
        <dbReference type="SAM" id="MobiDB-lite"/>
    </source>
</evidence>
<dbReference type="RefSeq" id="XP_069210394.1">
    <property type="nucleotide sequence ID" value="XM_069352976.1"/>
</dbReference>
<dbReference type="SMART" id="SM00448">
    <property type="entry name" value="REC"/>
    <property type="match status" value="2"/>
</dbReference>
<feature type="modified residue" description="4-aspartylphosphate" evidence="2">
    <location>
        <position position="1022"/>
    </location>
</feature>
<feature type="domain" description="Response regulatory" evidence="6">
    <location>
        <begin position="1585"/>
        <end position="1706"/>
    </location>
</feature>
<evidence type="ECO:0000313" key="8">
    <source>
        <dbReference type="Proteomes" id="UP001565368"/>
    </source>
</evidence>
<dbReference type="InterPro" id="IPR035965">
    <property type="entry name" value="PAS-like_dom_sf"/>
</dbReference>
<dbReference type="InterPro" id="IPR004358">
    <property type="entry name" value="Sig_transdc_His_kin-like_C"/>
</dbReference>
<dbReference type="InterPro" id="IPR011006">
    <property type="entry name" value="CheY-like_superfamily"/>
</dbReference>
<evidence type="ECO:0000259" key="6">
    <source>
        <dbReference type="PROSITE" id="PS50110"/>
    </source>
</evidence>
<dbReference type="Pfam" id="PF02518">
    <property type="entry name" value="HATPase_c"/>
    <property type="match status" value="2"/>
</dbReference>
<dbReference type="Gene3D" id="3.40.50.2300">
    <property type="match status" value="2"/>
</dbReference>
<dbReference type="Gene3D" id="3.30.565.10">
    <property type="entry name" value="Histidine kinase-like ATPase, C-terminal domain"/>
    <property type="match status" value="2"/>
</dbReference>
<dbReference type="Pfam" id="PF00512">
    <property type="entry name" value="HisKA"/>
    <property type="match status" value="1"/>
</dbReference>
<dbReference type="EMBL" id="JBBXJM010000003">
    <property type="protein sequence ID" value="KAL1410450.1"/>
    <property type="molecule type" value="Genomic_DNA"/>
</dbReference>
<dbReference type="PROSITE" id="PS50110">
    <property type="entry name" value="RESPONSE_REGULATORY"/>
    <property type="match status" value="2"/>
</dbReference>
<evidence type="ECO:0000313" key="7">
    <source>
        <dbReference type="EMBL" id="KAL1410450.1"/>
    </source>
</evidence>
<dbReference type="PROSITE" id="PS50109">
    <property type="entry name" value="HIS_KIN"/>
    <property type="match status" value="2"/>
</dbReference>
<dbReference type="SMART" id="SM00387">
    <property type="entry name" value="HATPase_c"/>
    <property type="match status" value="2"/>
</dbReference>
<dbReference type="GeneID" id="95985504"/>
<dbReference type="SUPFAM" id="SSF55874">
    <property type="entry name" value="ATPase domain of HSP90 chaperone/DNA topoisomerase II/histidine kinase"/>
    <property type="match status" value="2"/>
</dbReference>
<dbReference type="Proteomes" id="UP001565368">
    <property type="component" value="Unassembled WGS sequence"/>
</dbReference>
<dbReference type="SMART" id="SM00091">
    <property type="entry name" value="PAS"/>
    <property type="match status" value="1"/>
</dbReference>
<feature type="region of interest" description="Disordered" evidence="4">
    <location>
        <begin position="191"/>
        <end position="212"/>
    </location>
</feature>
<evidence type="ECO:0000256" key="1">
    <source>
        <dbReference type="ARBA" id="ARBA00022553"/>
    </source>
</evidence>
<accession>A0ABR3Q732</accession>
<dbReference type="InterPro" id="IPR003594">
    <property type="entry name" value="HATPase_dom"/>
</dbReference>
<feature type="compositionally biased region" description="Pro residues" evidence="4">
    <location>
        <begin position="280"/>
        <end position="295"/>
    </location>
</feature>
<feature type="coiled-coil region" evidence="3">
    <location>
        <begin position="1217"/>
        <end position="1244"/>
    </location>
</feature>
<feature type="domain" description="Response regulatory" evidence="6">
    <location>
        <begin position="974"/>
        <end position="1089"/>
    </location>
</feature>
<feature type="modified residue" description="4-aspartylphosphate" evidence="2">
    <location>
        <position position="1636"/>
    </location>
</feature>
<dbReference type="CDD" id="cd17546">
    <property type="entry name" value="REC_hyHK_CKI1_RcsC-like"/>
    <property type="match status" value="1"/>
</dbReference>
<dbReference type="Gene3D" id="1.10.287.130">
    <property type="match status" value="2"/>
</dbReference>
<feature type="region of interest" description="Disordered" evidence="4">
    <location>
        <begin position="911"/>
        <end position="953"/>
    </location>
</feature>
<gene>
    <name evidence="7" type="ORF">Q8F55_004461</name>
</gene>
<proteinExistence type="predicted"/>
<dbReference type="CDD" id="cd00082">
    <property type="entry name" value="HisKA"/>
    <property type="match status" value="1"/>
</dbReference>
<dbReference type="SUPFAM" id="SSF47384">
    <property type="entry name" value="Homodimeric domain of signal transducing histidine kinase"/>
    <property type="match status" value="2"/>
</dbReference>
<name>A0ABR3Q732_9TREE</name>
<dbReference type="Pfam" id="PF00072">
    <property type="entry name" value="Response_reg"/>
    <property type="match status" value="2"/>
</dbReference>
<dbReference type="PRINTS" id="PR00344">
    <property type="entry name" value="BCTRLSENSOR"/>
</dbReference>
<dbReference type="InterPro" id="IPR005467">
    <property type="entry name" value="His_kinase_dom"/>
</dbReference>
<evidence type="ECO:0000256" key="3">
    <source>
        <dbReference type="SAM" id="Coils"/>
    </source>
</evidence>
<evidence type="ECO:0000259" key="5">
    <source>
        <dbReference type="PROSITE" id="PS50109"/>
    </source>
</evidence>
<feature type="region of interest" description="Disordered" evidence="4">
    <location>
        <begin position="228"/>
        <end position="300"/>
    </location>
</feature>
<dbReference type="InterPro" id="IPR000014">
    <property type="entry name" value="PAS"/>
</dbReference>
<dbReference type="SUPFAM" id="SSF55785">
    <property type="entry name" value="PYP-like sensor domain (PAS domain)"/>
    <property type="match status" value="1"/>
</dbReference>
<keyword evidence="1 2" id="KW-0597">Phosphoprotein</keyword>
<dbReference type="InterPro" id="IPR036890">
    <property type="entry name" value="HATPase_C_sf"/>
</dbReference>
<organism evidence="7 8">
    <name type="scientific">Vanrija albida</name>
    <dbReference type="NCBI Taxonomy" id="181172"/>
    <lineage>
        <taxon>Eukaryota</taxon>
        <taxon>Fungi</taxon>
        <taxon>Dikarya</taxon>
        <taxon>Basidiomycota</taxon>
        <taxon>Agaricomycotina</taxon>
        <taxon>Tremellomycetes</taxon>
        <taxon>Trichosporonales</taxon>
        <taxon>Trichosporonaceae</taxon>
        <taxon>Vanrija</taxon>
    </lineage>
</organism>
<feature type="compositionally biased region" description="Basic and acidic residues" evidence="4">
    <location>
        <begin position="241"/>
        <end position="255"/>
    </location>
</feature>
<sequence length="1726" mass="188116">MTQTPKPALAGSSAGGDELDPATLPTAFLEAYPFPAAILRVASSPRPVRPALRSSPRFTPTHSLASLDTAALDDDQVSPKTTFTFAFQSITTPTANPLGALDPGTLAAPSPSLVWANPKWAAAAGPALGSGSSSGTSSDAHAVAKLGMLQAWVTSSGDSSDVFPLSLGAHQFSLTRTRLGASTYALLATPDHGATPSVTLSTPMEKGAEGLGDADPLAAATAAVSLDSPPLRASGGALHPARWDTAARRHSESPVRTRMAPRTASVQSDSSFERRRRPEPAPPVAQITPPPPPPSSDADSPTCWEMVMEKDWSKTGLGPMKKWPGALMSVVRLTMDSQSAALLLMKDRDNPNDNYFIYNDAFRPKANAHPTWLTCRTSEFPPATWAPMAPLCARAYQGEVIHRENDVFFQPYGDKVHFREVFNTWSYHPVWDGDEVIAVYGQVMEVTKTVVAERQLRTTQLLVGELSGVRTTKDFYRTVTKCFDSNPRDAPFAICYSVKPVTFEDEQYGDSRRVRLSLPVVPVELSLESTIGVPDAHPAAPAKHKLSVQSRLGSFSTDSRDSTMATVTLDADGWWPIAQALSTRQTIVVTDFAQLIQGFPMREWPEKSQHAVVIPLLNDTSDAVPSGVIVLGLNPRRRITDQYTNWIQALRHSLSATLMSVQSAEEEQARVREKAKLERAKTLLVQSAAHEFRTPLTLIAAPLDELLRSQLRPAQRRLVKLADRNKRILQRLVDSLLDFSRIETGLISARFVRGDLGKFVHDIADIFKPTVQRAALAFVVEVEESPEPVAFDPTLIETVLSTFMSQALQYTQRGSVTLRLEYQTIADARWASISVIDTGSGVPPCLVNLVSSSLGSGAGTDADGAPGITFGLAQEIMRLHDGDLSIEDRSAADEAQGSIFTARFPTYHDTASDDDRITVGGHSQRAAKDAMQLSPGSDDSGDDSMATKRSASLPPIPLMSGGWTDALLFDRSDVLLVVDNNREVRSVIKAIFSPFINVVEAADGEEALSMIRNSLPHLVLADLFTPQVSGYNLLLRLRADPAIKMVPVILMSTVNDEESHTNALVAGADDFVLKPFNARELLARVHLHMQMGKERVNLEAKFAQRETEARILGEYCPSGILRLAGNGKTVYCNPAWVSASNQPLTDMYEDPLSWLQYVESNDYYRMLELWQEVERGEVETVRAQWRWKTGRAMAGEFTRLDLVDPSLKGVLACTTDITDQEERLIEAERRRVEAEEQRNQQELLVDLTSHEIRTPVSAILQCSSLVKDNLGALVTQLQAASATGAGFHPSSDLLLELRQDLVALESIYQCGLVQERIAGDVLSLAQIQLEMLSVHEIEVDLRHEAGKLLSIFASEARMKDIQLELQFGDMFERMGVHAIKTDPVRLGQVVTNLISNAMRFTAASEHRRITVRYDLAWGAPNDESCLAPREPGATASPVHSPAVEDTTVFLYVGVTDTGPGMTPTEKAILFQRFQQGNKMIHTRYGGSGLGLFICKKLSELLGGHIEVETEVGKGSTFRFYIRTRTAAPSWRLEPATTPTRAVMPSVPINTPMETSLAPMSSPLAHMAMTHAATTHTAIRDAAALRVLVVEDNIINQTVLKRQMIKAGLVCDTASNGEEALTLLFAPDAAYDVVLMDLEMPVMDGITAVKEIRTAELTGQLASQLVIALTGNARAGQIDIALAAGFDKVLIKPYKLASLLATMREAVSAHRVESSHPYPSPASQYAA</sequence>
<dbReference type="InterPro" id="IPR001789">
    <property type="entry name" value="Sig_transdc_resp-reg_receiver"/>
</dbReference>
<dbReference type="PANTHER" id="PTHR43547">
    <property type="entry name" value="TWO-COMPONENT HISTIDINE KINASE"/>
    <property type="match status" value="1"/>
</dbReference>
<dbReference type="InterPro" id="IPR036097">
    <property type="entry name" value="HisK_dim/P_sf"/>
</dbReference>
<comment type="caution">
    <text evidence="7">The sequence shown here is derived from an EMBL/GenBank/DDBJ whole genome shotgun (WGS) entry which is preliminary data.</text>
</comment>
<dbReference type="CDD" id="cd00130">
    <property type="entry name" value="PAS"/>
    <property type="match status" value="1"/>
</dbReference>
<dbReference type="SUPFAM" id="SSF52172">
    <property type="entry name" value="CheY-like"/>
    <property type="match status" value="2"/>
</dbReference>
<dbReference type="Gene3D" id="3.30.450.20">
    <property type="entry name" value="PAS domain"/>
    <property type="match status" value="2"/>
</dbReference>
<evidence type="ECO:0000256" key="2">
    <source>
        <dbReference type="PROSITE-ProRule" id="PRU00169"/>
    </source>
</evidence>
<feature type="domain" description="Histidine kinase" evidence="5">
    <location>
        <begin position="687"/>
        <end position="908"/>
    </location>
</feature>
<reference evidence="7 8" key="1">
    <citation type="submission" date="2023-08" db="EMBL/GenBank/DDBJ databases">
        <title>Annotated Genome Sequence of Vanrija albida AlHP1.</title>
        <authorList>
            <person name="Herzog R."/>
        </authorList>
    </citation>
    <scope>NUCLEOTIDE SEQUENCE [LARGE SCALE GENOMIC DNA]</scope>
    <source>
        <strain evidence="7 8">AlHP1</strain>
    </source>
</reference>
<keyword evidence="8" id="KW-1185">Reference proteome</keyword>
<feature type="region of interest" description="Disordered" evidence="4">
    <location>
        <begin position="1"/>
        <end position="22"/>
    </location>
</feature>
<evidence type="ECO:0008006" key="9">
    <source>
        <dbReference type="Google" id="ProtNLM"/>
    </source>
</evidence>
<dbReference type="CDD" id="cd00156">
    <property type="entry name" value="REC"/>
    <property type="match status" value="1"/>
</dbReference>
<protein>
    <recommendedName>
        <fullName evidence="9">Histidine kinase</fullName>
    </recommendedName>
</protein>
<feature type="domain" description="Histidine kinase" evidence="5">
    <location>
        <begin position="1247"/>
        <end position="1525"/>
    </location>
</feature>
<keyword evidence="3" id="KW-0175">Coiled coil</keyword>
<dbReference type="PANTHER" id="PTHR43547:SF2">
    <property type="entry name" value="HYBRID SIGNAL TRANSDUCTION HISTIDINE KINASE C"/>
    <property type="match status" value="1"/>
</dbReference>
<dbReference type="InterPro" id="IPR003661">
    <property type="entry name" value="HisK_dim/P_dom"/>
</dbReference>